<feature type="compositionally biased region" description="Basic and acidic residues" evidence="1">
    <location>
        <begin position="66"/>
        <end position="75"/>
    </location>
</feature>
<accession>A0ABD2WX36</accession>
<name>A0ABD2WX36_9HYME</name>
<evidence type="ECO:0000313" key="2">
    <source>
        <dbReference type="EMBL" id="KAL3397143.1"/>
    </source>
</evidence>
<organism evidence="2 3">
    <name type="scientific">Trichogramma kaykai</name>
    <dbReference type="NCBI Taxonomy" id="54128"/>
    <lineage>
        <taxon>Eukaryota</taxon>
        <taxon>Metazoa</taxon>
        <taxon>Ecdysozoa</taxon>
        <taxon>Arthropoda</taxon>
        <taxon>Hexapoda</taxon>
        <taxon>Insecta</taxon>
        <taxon>Pterygota</taxon>
        <taxon>Neoptera</taxon>
        <taxon>Endopterygota</taxon>
        <taxon>Hymenoptera</taxon>
        <taxon>Apocrita</taxon>
        <taxon>Proctotrupomorpha</taxon>
        <taxon>Chalcidoidea</taxon>
        <taxon>Trichogrammatidae</taxon>
        <taxon>Trichogramma</taxon>
    </lineage>
</organism>
<reference evidence="2 3" key="1">
    <citation type="journal article" date="2024" name="bioRxiv">
        <title>A reference genome for Trichogramma kaykai: A tiny desert-dwelling parasitoid wasp with competing sex-ratio distorters.</title>
        <authorList>
            <person name="Culotta J."/>
            <person name="Lindsey A.R."/>
        </authorList>
    </citation>
    <scope>NUCLEOTIDE SEQUENCE [LARGE SCALE GENOMIC DNA]</scope>
    <source>
        <strain evidence="2 3">KSX58</strain>
    </source>
</reference>
<gene>
    <name evidence="2" type="ORF">TKK_009167</name>
</gene>
<proteinExistence type="predicted"/>
<dbReference type="EMBL" id="JBJJXI010000067">
    <property type="protein sequence ID" value="KAL3397143.1"/>
    <property type="molecule type" value="Genomic_DNA"/>
</dbReference>
<dbReference type="AlphaFoldDB" id="A0ABD2WX36"/>
<feature type="region of interest" description="Disordered" evidence="1">
    <location>
        <begin position="50"/>
        <end position="75"/>
    </location>
</feature>
<sequence>MLNDACVVVTSINANGEPTSTPRCRCRACPQARERKLQWRAAPLLLLRSSSSSSYPRQQRRRSRGGRGEDTAAAA</sequence>
<dbReference type="Proteomes" id="UP001627154">
    <property type="component" value="Unassembled WGS sequence"/>
</dbReference>
<protein>
    <submittedName>
        <fullName evidence="2">Uncharacterized protein</fullName>
    </submittedName>
</protein>
<evidence type="ECO:0000313" key="3">
    <source>
        <dbReference type="Proteomes" id="UP001627154"/>
    </source>
</evidence>
<comment type="caution">
    <text evidence="2">The sequence shown here is derived from an EMBL/GenBank/DDBJ whole genome shotgun (WGS) entry which is preliminary data.</text>
</comment>
<evidence type="ECO:0000256" key="1">
    <source>
        <dbReference type="SAM" id="MobiDB-lite"/>
    </source>
</evidence>
<keyword evidence="3" id="KW-1185">Reference proteome</keyword>